<evidence type="ECO:0000256" key="3">
    <source>
        <dbReference type="SAM" id="Coils"/>
    </source>
</evidence>
<feature type="domain" description="CusB-like beta-barrel" evidence="6">
    <location>
        <begin position="312"/>
        <end position="380"/>
    </location>
</feature>
<dbReference type="GO" id="GO:0022857">
    <property type="term" value="F:transmembrane transporter activity"/>
    <property type="evidence" value="ECO:0007669"/>
    <property type="project" value="InterPro"/>
</dbReference>
<dbReference type="InterPro" id="IPR051909">
    <property type="entry name" value="MFP_Cation_Efflux"/>
</dbReference>
<dbReference type="EMBL" id="AP018204">
    <property type="protein sequence ID" value="BAY59408.1"/>
    <property type="molecule type" value="Genomic_DNA"/>
</dbReference>
<dbReference type="NCBIfam" id="TIGR01730">
    <property type="entry name" value="RND_mfp"/>
    <property type="match status" value="1"/>
</dbReference>
<comment type="similarity">
    <text evidence="1">Belongs to the membrane fusion protein (MFP) (TC 8.A.1) family.</text>
</comment>
<accession>A0A1Z4JRW1</accession>
<keyword evidence="10" id="KW-1185">Reference proteome</keyword>
<dbReference type="AlphaFoldDB" id="A0A1Z4JRW1"/>
<dbReference type="GO" id="GO:0060003">
    <property type="term" value="P:copper ion export"/>
    <property type="evidence" value="ECO:0007669"/>
    <property type="project" value="TreeGrafter"/>
</dbReference>
<dbReference type="Pfam" id="PF25954">
    <property type="entry name" value="Beta-barrel_RND_2"/>
    <property type="match status" value="1"/>
</dbReference>
<keyword evidence="9" id="KW-0614">Plasmid</keyword>
<feature type="domain" description="CzcB-like C-terminal circularly permuted SH3-like" evidence="8">
    <location>
        <begin position="390"/>
        <end position="445"/>
    </location>
</feature>
<feature type="coiled-coil region" evidence="3">
    <location>
        <begin position="209"/>
        <end position="245"/>
    </location>
</feature>
<dbReference type="Pfam" id="PF25975">
    <property type="entry name" value="CzcB_C"/>
    <property type="match status" value="1"/>
</dbReference>
<dbReference type="InterPro" id="IPR058649">
    <property type="entry name" value="CzcB_C"/>
</dbReference>
<dbReference type="PANTHER" id="PTHR30097">
    <property type="entry name" value="CATION EFFLUX SYSTEM PROTEIN CUSB"/>
    <property type="match status" value="1"/>
</dbReference>
<dbReference type="FunFam" id="2.40.30.170:FF:000010">
    <property type="entry name" value="Efflux RND transporter periplasmic adaptor subunit"/>
    <property type="match status" value="1"/>
</dbReference>
<dbReference type="InterPro" id="IPR058792">
    <property type="entry name" value="Beta-barrel_RND_2"/>
</dbReference>
<geneLocation type="plasmid" evidence="9">
    <name>plasmid1</name>
</geneLocation>
<evidence type="ECO:0000259" key="7">
    <source>
        <dbReference type="Pfam" id="PF25973"/>
    </source>
</evidence>
<dbReference type="GO" id="GO:0016020">
    <property type="term" value="C:membrane"/>
    <property type="evidence" value="ECO:0007669"/>
    <property type="project" value="InterPro"/>
</dbReference>
<dbReference type="GO" id="GO:0015679">
    <property type="term" value="P:plasma membrane copper ion transport"/>
    <property type="evidence" value="ECO:0007669"/>
    <property type="project" value="TreeGrafter"/>
</dbReference>
<evidence type="ECO:0000313" key="10">
    <source>
        <dbReference type="Proteomes" id="UP000217895"/>
    </source>
</evidence>
<keyword evidence="3" id="KW-0175">Coiled coil</keyword>
<evidence type="ECO:0000256" key="2">
    <source>
        <dbReference type="ARBA" id="ARBA00022448"/>
    </source>
</evidence>
<evidence type="ECO:0000259" key="6">
    <source>
        <dbReference type="Pfam" id="PF25954"/>
    </source>
</evidence>
<organism evidence="9 10">
    <name type="scientific">Leptolyngbya boryana NIES-2135</name>
    <dbReference type="NCBI Taxonomy" id="1973484"/>
    <lineage>
        <taxon>Bacteria</taxon>
        <taxon>Bacillati</taxon>
        <taxon>Cyanobacteriota</taxon>
        <taxon>Cyanophyceae</taxon>
        <taxon>Leptolyngbyales</taxon>
        <taxon>Leptolyngbyaceae</taxon>
        <taxon>Leptolyngbya group</taxon>
        <taxon>Leptolyngbya</taxon>
    </lineage>
</organism>
<keyword evidence="5" id="KW-0472">Membrane</keyword>
<dbReference type="PANTHER" id="PTHR30097:SF4">
    <property type="entry name" value="SLR6042 PROTEIN"/>
    <property type="match status" value="1"/>
</dbReference>
<feature type="region of interest" description="Disordered" evidence="4">
    <location>
        <begin position="513"/>
        <end position="559"/>
    </location>
</feature>
<name>A0A1Z4JRW1_LEPBY</name>
<feature type="compositionally biased region" description="Polar residues" evidence="4">
    <location>
        <begin position="531"/>
        <end position="544"/>
    </location>
</feature>
<dbReference type="SUPFAM" id="SSF111369">
    <property type="entry name" value="HlyD-like secretion proteins"/>
    <property type="match status" value="1"/>
</dbReference>
<dbReference type="Pfam" id="PF25973">
    <property type="entry name" value="BSH_CzcB"/>
    <property type="match status" value="1"/>
</dbReference>
<evidence type="ECO:0000256" key="4">
    <source>
        <dbReference type="SAM" id="MobiDB-lite"/>
    </source>
</evidence>
<proteinExistence type="inferred from homology"/>
<sequence length="559" mass="59420">MPSLAVSVSTSIRRLSATLMTLGVLASSPAIVLAHGGHGNEFQGGATQSSGSVQVDAATAQRLGFKVEPVTRQRLAFGIKTTGQIESLPNRQVEVTTPVGGTLLRLLVKPGDAVSAGQPLAVMTSPDLAQLRTEALDRRSDATGTVQQAEADLQLAQENLARQKTIVDREIQQARSAFDFAQESYTKDQQLAQTGALPRRSALESGTKLAEARANLSKAESRLAVSEAQAQLKRAQSALEVARSRVQLSGQTYETRLRQLGANANEDGTITITAPISGTVADREATPGESGQDAGKQILTIVNGSSVQASGNIYEKDLNQVRVGQPVRVKVNGLNNRTFNGRISVVGSTVQGETRVVPVKVELDNADGVLKPGMFAEIEVLTDRTSVLVLAVPKSAIVETNDKKKIVFVQNGNAFQATDITLGRESGELVEVTNGLFDGDKVVTQRAPQLYTQSLRGDAKADAEHSEAPAAPAQGFNLSALPWWVMLPAGGAIAAGTFWAGAVWSSRRNRRLQPAENGSMSPYETEIHFHSNGNGNSSAPSKVRTSVDPLEESRNPHQN</sequence>
<dbReference type="Gene3D" id="2.40.30.170">
    <property type="match status" value="1"/>
</dbReference>
<dbReference type="GO" id="GO:0030313">
    <property type="term" value="C:cell envelope"/>
    <property type="evidence" value="ECO:0007669"/>
    <property type="project" value="TreeGrafter"/>
</dbReference>
<evidence type="ECO:0000256" key="1">
    <source>
        <dbReference type="ARBA" id="ARBA00009477"/>
    </source>
</evidence>
<dbReference type="InterPro" id="IPR058647">
    <property type="entry name" value="BSH_CzcB-like"/>
</dbReference>
<evidence type="ECO:0000259" key="8">
    <source>
        <dbReference type="Pfam" id="PF25975"/>
    </source>
</evidence>
<dbReference type="InterPro" id="IPR006143">
    <property type="entry name" value="RND_pump_MFP"/>
</dbReference>
<gene>
    <name evidence="9" type="ORF">NIES2135_62850</name>
</gene>
<protein>
    <submittedName>
        <fullName evidence="9">RND family efflux transporter MFP subunit</fullName>
    </submittedName>
</protein>
<evidence type="ECO:0000256" key="5">
    <source>
        <dbReference type="SAM" id="Phobius"/>
    </source>
</evidence>
<keyword evidence="5" id="KW-1133">Transmembrane helix</keyword>
<evidence type="ECO:0000313" key="9">
    <source>
        <dbReference type="EMBL" id="BAY59408.1"/>
    </source>
</evidence>
<keyword evidence="5" id="KW-0812">Transmembrane</keyword>
<dbReference type="Gene3D" id="2.40.420.20">
    <property type="match status" value="1"/>
</dbReference>
<feature type="domain" description="CzcB-like barrel-sandwich hybrid" evidence="7">
    <location>
        <begin position="92"/>
        <end position="292"/>
    </location>
</feature>
<feature type="coiled-coil region" evidence="3">
    <location>
        <begin position="139"/>
        <end position="166"/>
    </location>
</feature>
<dbReference type="PRINTS" id="PR01490">
    <property type="entry name" value="RTXTOXIND"/>
</dbReference>
<reference evidence="9 10" key="1">
    <citation type="submission" date="2017-06" db="EMBL/GenBank/DDBJ databases">
        <title>Genome sequencing of cyanobaciteial culture collection at National Institute for Environmental Studies (NIES).</title>
        <authorList>
            <person name="Hirose Y."/>
            <person name="Shimura Y."/>
            <person name="Fujisawa T."/>
            <person name="Nakamura Y."/>
            <person name="Kawachi M."/>
        </authorList>
    </citation>
    <scope>NUCLEOTIDE SEQUENCE [LARGE SCALE GENOMIC DNA]</scope>
    <source>
        <strain evidence="9 10">NIES-2135</strain>
        <plasmid evidence="10">Plasmid Plasmid1 dna</plasmid>
    </source>
</reference>
<feature type="transmembrane region" description="Helical" evidence="5">
    <location>
        <begin position="481"/>
        <end position="504"/>
    </location>
</feature>
<dbReference type="Gene3D" id="2.40.50.100">
    <property type="match status" value="1"/>
</dbReference>
<dbReference type="Proteomes" id="UP000217895">
    <property type="component" value="Plasmid Plasmid1 dna"/>
</dbReference>
<keyword evidence="2" id="KW-0813">Transport</keyword>